<dbReference type="InterPro" id="IPR045863">
    <property type="entry name" value="CorA_TM1_TM2"/>
</dbReference>
<organism evidence="6 7">
    <name type="scientific">Nonomuraea endophytica</name>
    <dbReference type="NCBI Taxonomy" id="714136"/>
    <lineage>
        <taxon>Bacteria</taxon>
        <taxon>Bacillati</taxon>
        <taxon>Actinomycetota</taxon>
        <taxon>Actinomycetes</taxon>
        <taxon>Streptosporangiales</taxon>
        <taxon>Streptosporangiaceae</taxon>
        <taxon>Nonomuraea</taxon>
    </lineage>
</organism>
<dbReference type="GO" id="GO:0016020">
    <property type="term" value="C:membrane"/>
    <property type="evidence" value="ECO:0007669"/>
    <property type="project" value="UniProtKB-SubCell"/>
</dbReference>
<comment type="subcellular location">
    <subcellularLocation>
        <location evidence="1">Membrane</location>
        <topology evidence="1">Multi-pass membrane protein</topology>
    </subcellularLocation>
</comment>
<dbReference type="EMBL" id="JACHIN010000026">
    <property type="protein sequence ID" value="MBB5084836.1"/>
    <property type="molecule type" value="Genomic_DNA"/>
</dbReference>
<evidence type="ECO:0000256" key="3">
    <source>
        <dbReference type="ARBA" id="ARBA00022989"/>
    </source>
</evidence>
<accession>A0A7W8EMM2</accession>
<feature type="transmembrane region" description="Helical" evidence="5">
    <location>
        <begin position="63"/>
        <end position="86"/>
    </location>
</feature>
<dbReference type="AlphaFoldDB" id="A0A7W8EMM2"/>
<dbReference type="GO" id="GO:0015095">
    <property type="term" value="F:magnesium ion transmembrane transporter activity"/>
    <property type="evidence" value="ECO:0007669"/>
    <property type="project" value="TreeGrafter"/>
</dbReference>
<protein>
    <submittedName>
        <fullName evidence="6">Mg2+ and Co2+ transporter CorA</fullName>
    </submittedName>
</protein>
<proteinExistence type="predicted"/>
<keyword evidence="4 5" id="KW-0472">Membrane</keyword>
<dbReference type="GO" id="GO:0015087">
    <property type="term" value="F:cobalt ion transmembrane transporter activity"/>
    <property type="evidence" value="ECO:0007669"/>
    <property type="project" value="TreeGrafter"/>
</dbReference>
<dbReference type="InterPro" id="IPR050829">
    <property type="entry name" value="CorA_MIT"/>
</dbReference>
<comment type="caution">
    <text evidence="6">The sequence shown here is derived from an EMBL/GenBank/DDBJ whole genome shotgun (WGS) entry which is preliminary data.</text>
</comment>
<keyword evidence="3 5" id="KW-1133">Transmembrane helix</keyword>
<dbReference type="SUPFAM" id="SSF144083">
    <property type="entry name" value="Magnesium transport protein CorA, transmembrane region"/>
    <property type="match status" value="1"/>
</dbReference>
<keyword evidence="2 5" id="KW-0812">Transmembrane</keyword>
<evidence type="ECO:0000313" key="6">
    <source>
        <dbReference type="EMBL" id="MBB5084836.1"/>
    </source>
</evidence>
<dbReference type="GO" id="GO:0015099">
    <property type="term" value="F:nickel cation transmembrane transporter activity"/>
    <property type="evidence" value="ECO:0007669"/>
    <property type="project" value="TreeGrafter"/>
</dbReference>
<dbReference type="Pfam" id="PF01544">
    <property type="entry name" value="CorA"/>
    <property type="match status" value="1"/>
</dbReference>
<dbReference type="Gene3D" id="1.20.58.340">
    <property type="entry name" value="Magnesium transport protein CorA, transmembrane region"/>
    <property type="match status" value="1"/>
</dbReference>
<reference evidence="6 7" key="1">
    <citation type="submission" date="2020-08" db="EMBL/GenBank/DDBJ databases">
        <title>Genomic Encyclopedia of Type Strains, Phase IV (KMG-IV): sequencing the most valuable type-strain genomes for metagenomic binning, comparative biology and taxonomic classification.</title>
        <authorList>
            <person name="Goeker M."/>
        </authorList>
    </citation>
    <scope>NUCLEOTIDE SEQUENCE [LARGE SCALE GENOMIC DNA]</scope>
    <source>
        <strain evidence="6 7">DSM 45385</strain>
    </source>
</reference>
<dbReference type="PANTHER" id="PTHR47685">
    <property type="entry name" value="MAGNESIUM TRANSPORT PROTEIN CORA"/>
    <property type="match status" value="1"/>
</dbReference>
<dbReference type="Proteomes" id="UP000568380">
    <property type="component" value="Unassembled WGS sequence"/>
</dbReference>
<gene>
    <name evidence="6" type="ORF">HNR40_010347</name>
</gene>
<sequence length="141" mass="15464">MLARAARHLRVELDAEQAQPDGLLYILIADIDGVKEHARYEHDKVRYLQQSIMTSPDVKQNQIVKVFTIITAVFLPPTLIATFYGMNFTMMPELAWDHDLADAGGGADPALVHLAQGLAAPRLTASPSCGKASKGPCRPRR</sequence>
<evidence type="ECO:0000256" key="2">
    <source>
        <dbReference type="ARBA" id="ARBA00022692"/>
    </source>
</evidence>
<keyword evidence="7" id="KW-1185">Reference proteome</keyword>
<evidence type="ECO:0000256" key="1">
    <source>
        <dbReference type="ARBA" id="ARBA00004141"/>
    </source>
</evidence>
<dbReference type="RefSeq" id="WP_221341846.1">
    <property type="nucleotide sequence ID" value="NZ_JACHIN010000026.1"/>
</dbReference>
<dbReference type="PANTHER" id="PTHR47685:SF1">
    <property type="entry name" value="MAGNESIUM TRANSPORT PROTEIN CORA"/>
    <property type="match status" value="1"/>
</dbReference>
<evidence type="ECO:0000256" key="4">
    <source>
        <dbReference type="ARBA" id="ARBA00023136"/>
    </source>
</evidence>
<dbReference type="InterPro" id="IPR002523">
    <property type="entry name" value="MgTranspt_CorA/ZnTranspt_ZntB"/>
</dbReference>
<evidence type="ECO:0000313" key="7">
    <source>
        <dbReference type="Proteomes" id="UP000568380"/>
    </source>
</evidence>
<evidence type="ECO:0000256" key="5">
    <source>
        <dbReference type="SAM" id="Phobius"/>
    </source>
</evidence>
<name>A0A7W8EMM2_9ACTN</name>